<name>A0A182NR16_9DIPT</name>
<keyword evidence="6 8" id="KW-0675">Receptor</keyword>
<comment type="function">
    <text evidence="8">Gustatory receptor which mediates acceptance or avoidance behavior, depending on its substrates.</text>
</comment>
<protein>
    <recommendedName>
        <fullName evidence="8">Gustatory receptor</fullName>
    </recommendedName>
</protein>
<dbReference type="PANTHER" id="PTHR21143">
    <property type="entry name" value="INVERTEBRATE GUSTATORY RECEPTOR"/>
    <property type="match status" value="1"/>
</dbReference>
<keyword evidence="5 8" id="KW-0472">Membrane</keyword>
<keyword evidence="4 8" id="KW-1133">Transmembrane helix</keyword>
<dbReference type="GO" id="GO:0007165">
    <property type="term" value="P:signal transduction"/>
    <property type="evidence" value="ECO:0007669"/>
    <property type="project" value="UniProtKB-KW"/>
</dbReference>
<dbReference type="GO" id="GO:0007635">
    <property type="term" value="P:chemosensory behavior"/>
    <property type="evidence" value="ECO:0007669"/>
    <property type="project" value="TreeGrafter"/>
</dbReference>
<dbReference type="AlphaFoldDB" id="A0A182NR16"/>
<comment type="similarity">
    <text evidence="8">Belongs to the insect chemoreceptor superfamily. Gustatory receptor (GR) family.</text>
</comment>
<dbReference type="GO" id="GO:0050909">
    <property type="term" value="P:sensory perception of taste"/>
    <property type="evidence" value="ECO:0007669"/>
    <property type="project" value="InterPro"/>
</dbReference>
<evidence type="ECO:0000256" key="3">
    <source>
        <dbReference type="ARBA" id="ARBA00022692"/>
    </source>
</evidence>
<feature type="transmembrane region" description="Helical" evidence="8">
    <location>
        <begin position="369"/>
        <end position="392"/>
    </location>
</feature>
<dbReference type="Proteomes" id="UP000075884">
    <property type="component" value="Unassembled WGS sequence"/>
</dbReference>
<reference evidence="9" key="2">
    <citation type="submission" date="2020-05" db="UniProtKB">
        <authorList>
            <consortium name="EnsemblMetazoa"/>
        </authorList>
    </citation>
    <scope>IDENTIFICATION</scope>
    <source>
        <strain evidence="9">WRAIR2</strain>
    </source>
</reference>
<keyword evidence="2 8" id="KW-1003">Cell membrane</keyword>
<evidence type="ECO:0000256" key="6">
    <source>
        <dbReference type="ARBA" id="ARBA00023170"/>
    </source>
</evidence>
<organism evidence="9 10">
    <name type="scientific">Anopheles dirus</name>
    <dbReference type="NCBI Taxonomy" id="7168"/>
    <lineage>
        <taxon>Eukaryota</taxon>
        <taxon>Metazoa</taxon>
        <taxon>Ecdysozoa</taxon>
        <taxon>Arthropoda</taxon>
        <taxon>Hexapoda</taxon>
        <taxon>Insecta</taxon>
        <taxon>Pterygota</taxon>
        <taxon>Neoptera</taxon>
        <taxon>Endopterygota</taxon>
        <taxon>Diptera</taxon>
        <taxon>Nematocera</taxon>
        <taxon>Culicoidea</taxon>
        <taxon>Culicidae</taxon>
        <taxon>Anophelinae</taxon>
        <taxon>Anopheles</taxon>
    </lineage>
</organism>
<evidence type="ECO:0000256" key="4">
    <source>
        <dbReference type="ARBA" id="ARBA00022989"/>
    </source>
</evidence>
<dbReference type="GO" id="GO:0030425">
    <property type="term" value="C:dendrite"/>
    <property type="evidence" value="ECO:0007669"/>
    <property type="project" value="TreeGrafter"/>
</dbReference>
<evidence type="ECO:0000256" key="2">
    <source>
        <dbReference type="ARBA" id="ARBA00022475"/>
    </source>
</evidence>
<feature type="transmembrane region" description="Helical" evidence="8">
    <location>
        <begin position="78"/>
        <end position="103"/>
    </location>
</feature>
<evidence type="ECO:0000313" key="9">
    <source>
        <dbReference type="EnsemblMetazoa" id="ADIR010101-PA"/>
    </source>
</evidence>
<comment type="subcellular location">
    <subcellularLocation>
        <location evidence="1 8">Cell membrane</location>
        <topology evidence="1 8">Multi-pass membrane protein</topology>
    </subcellularLocation>
</comment>
<dbReference type="GO" id="GO:0030424">
    <property type="term" value="C:axon"/>
    <property type="evidence" value="ECO:0007669"/>
    <property type="project" value="TreeGrafter"/>
</dbReference>
<feature type="transmembrane region" description="Helical" evidence="8">
    <location>
        <begin position="293"/>
        <end position="313"/>
    </location>
</feature>
<feature type="transmembrane region" description="Helical" evidence="8">
    <location>
        <begin position="141"/>
        <end position="163"/>
    </location>
</feature>
<dbReference type="EnsemblMetazoa" id="ADIR010101-RA">
    <property type="protein sequence ID" value="ADIR010101-PA"/>
    <property type="gene ID" value="ADIR010101"/>
</dbReference>
<dbReference type="Pfam" id="PF08395">
    <property type="entry name" value="7tm_7"/>
    <property type="match status" value="1"/>
</dbReference>
<evidence type="ECO:0000313" key="10">
    <source>
        <dbReference type="Proteomes" id="UP000075884"/>
    </source>
</evidence>
<proteinExistence type="inferred from homology"/>
<evidence type="ECO:0000256" key="7">
    <source>
        <dbReference type="ARBA" id="ARBA00023224"/>
    </source>
</evidence>
<keyword evidence="7 8" id="KW-0807">Transducer</keyword>
<accession>A0A182NR16</accession>
<evidence type="ECO:0000256" key="1">
    <source>
        <dbReference type="ARBA" id="ARBA00004651"/>
    </source>
</evidence>
<dbReference type="VEuPathDB" id="VectorBase:ADIR010101"/>
<evidence type="ECO:0000256" key="8">
    <source>
        <dbReference type="RuleBase" id="RU363108"/>
    </source>
</evidence>
<reference evidence="10" key="1">
    <citation type="submission" date="2013-03" db="EMBL/GenBank/DDBJ databases">
        <title>The Genome Sequence of Anopheles dirus WRAIR2.</title>
        <authorList>
            <consortium name="The Broad Institute Genomics Platform"/>
            <person name="Neafsey D.E."/>
            <person name="Walton C."/>
            <person name="Walker B."/>
            <person name="Young S.K."/>
            <person name="Zeng Q."/>
            <person name="Gargeya S."/>
            <person name="Fitzgerald M."/>
            <person name="Haas B."/>
            <person name="Abouelleil A."/>
            <person name="Allen A.W."/>
            <person name="Alvarado L."/>
            <person name="Arachchi H.M."/>
            <person name="Berlin A.M."/>
            <person name="Chapman S.B."/>
            <person name="Gainer-Dewar J."/>
            <person name="Goldberg J."/>
            <person name="Griggs A."/>
            <person name="Gujja S."/>
            <person name="Hansen M."/>
            <person name="Howarth C."/>
            <person name="Imamovic A."/>
            <person name="Ireland A."/>
            <person name="Larimer J."/>
            <person name="McCowan C."/>
            <person name="Murphy C."/>
            <person name="Pearson M."/>
            <person name="Poon T.W."/>
            <person name="Priest M."/>
            <person name="Roberts A."/>
            <person name="Saif S."/>
            <person name="Shea T."/>
            <person name="Sisk P."/>
            <person name="Sykes S."/>
            <person name="Wortman J."/>
            <person name="Nusbaum C."/>
            <person name="Birren B."/>
        </authorList>
    </citation>
    <scope>NUCLEOTIDE SEQUENCE [LARGE SCALE GENOMIC DNA]</scope>
    <source>
        <strain evidence="10">WRAIR2</strain>
    </source>
</reference>
<dbReference type="GO" id="GO:0043025">
    <property type="term" value="C:neuronal cell body"/>
    <property type="evidence" value="ECO:0007669"/>
    <property type="project" value="TreeGrafter"/>
</dbReference>
<dbReference type="PANTHER" id="PTHR21143:SF104">
    <property type="entry name" value="GUSTATORY RECEPTOR 8A-RELATED"/>
    <property type="match status" value="1"/>
</dbReference>
<feature type="transmembrane region" description="Helical" evidence="8">
    <location>
        <begin position="45"/>
        <end position="66"/>
    </location>
</feature>
<keyword evidence="10" id="KW-1185">Reference proteome</keyword>
<sequence length="413" mass="47574">MRRFFVASNFVETLRPVYYLTKAIGLISFTANFDTVGIRRDFKDVLIFVGFLFFNSFLAVKSGVIAEPSNITYFTSSLIQFILSLFLTLQLLALIVIPIVNYLNAHKYDRLVRHIVEVDEGLQRLGYTHDYSAEYFYSGMYLLVSLILQISCLSGTVFTSPILGNFDTVNNSIVMVAFTMYNLVYIMSCCYCCASLWAIVYRYHKINRTFCFYFHTGLQGNKELLPLSEKTTIKTIALLYMKLVAAVQLYNWCFFIHIFYVIASAFGLNLVCFFTFIHVYISSNSNYEQITPIMLSQVFLSMFYILIILQIMFAGNLLHKKAKETALLLHKAAIYNECTSQILEQLRSFSIQLSHQIPKASCYFYDIDWSFLLTMISSFATYLNILVQFDIIQLRATSSRNNITLLTFNDPLA</sequence>
<dbReference type="GO" id="GO:0008049">
    <property type="term" value="P:male courtship behavior"/>
    <property type="evidence" value="ECO:0007669"/>
    <property type="project" value="TreeGrafter"/>
</dbReference>
<feature type="transmembrane region" description="Helical" evidence="8">
    <location>
        <begin position="258"/>
        <end position="281"/>
    </location>
</feature>
<dbReference type="InterPro" id="IPR013604">
    <property type="entry name" value="7TM_chemorcpt"/>
</dbReference>
<keyword evidence="3 8" id="KW-0812">Transmembrane</keyword>
<evidence type="ECO:0000256" key="5">
    <source>
        <dbReference type="ARBA" id="ARBA00023136"/>
    </source>
</evidence>
<dbReference type="GO" id="GO:0005886">
    <property type="term" value="C:plasma membrane"/>
    <property type="evidence" value="ECO:0007669"/>
    <property type="project" value="UniProtKB-SubCell"/>
</dbReference>
<dbReference type="STRING" id="7168.A0A182NR16"/>
<feature type="transmembrane region" description="Helical" evidence="8">
    <location>
        <begin position="183"/>
        <end position="200"/>
    </location>
</feature>